<comment type="subcellular location">
    <subcellularLocation>
        <location evidence="2">Nucleus</location>
    </subcellularLocation>
</comment>
<keyword evidence="5" id="KW-0479">Metal-binding</keyword>
<evidence type="ECO:0000259" key="8">
    <source>
        <dbReference type="Pfam" id="PF13359"/>
    </source>
</evidence>
<dbReference type="GO" id="GO:0046872">
    <property type="term" value="F:metal ion binding"/>
    <property type="evidence" value="ECO:0007669"/>
    <property type="project" value="UniProtKB-KW"/>
</dbReference>
<keyword evidence="10" id="KW-1185">Reference proteome</keyword>
<keyword evidence="4" id="KW-0540">Nuclease</keyword>
<name>A0A6P5MB20_ARADU</name>
<dbReference type="InterPro" id="IPR045249">
    <property type="entry name" value="HARBI1-like"/>
</dbReference>
<dbReference type="Pfam" id="PF13359">
    <property type="entry name" value="DDE_Tnp_4"/>
    <property type="match status" value="1"/>
</dbReference>
<keyword evidence="6" id="KW-0378">Hydrolase</keyword>
<dbReference type="GeneID" id="110273627"/>
<evidence type="ECO:0000256" key="4">
    <source>
        <dbReference type="ARBA" id="ARBA00022722"/>
    </source>
</evidence>
<comment type="cofactor">
    <cofactor evidence="1">
        <name>a divalent metal cation</name>
        <dbReference type="ChEBI" id="CHEBI:60240"/>
    </cofactor>
</comment>
<feature type="domain" description="DDE Tnp4" evidence="8">
    <location>
        <begin position="222"/>
        <end position="383"/>
    </location>
</feature>
<protein>
    <submittedName>
        <fullName evidence="11">Protein ALP1-like</fullName>
    </submittedName>
</protein>
<evidence type="ECO:0000256" key="1">
    <source>
        <dbReference type="ARBA" id="ARBA00001968"/>
    </source>
</evidence>
<dbReference type="InterPro" id="IPR058353">
    <property type="entry name" value="DUF8040"/>
</dbReference>
<dbReference type="PANTHER" id="PTHR22930">
    <property type="match status" value="1"/>
</dbReference>
<reference evidence="10" key="1">
    <citation type="journal article" date="2016" name="Nat. Genet.">
        <title>The genome sequences of Arachis duranensis and Arachis ipaensis, the diploid ancestors of cultivated peanut.</title>
        <authorList>
            <person name="Bertioli D.J."/>
            <person name="Cannon S.B."/>
            <person name="Froenicke L."/>
            <person name="Huang G."/>
            <person name="Farmer A.D."/>
            <person name="Cannon E.K."/>
            <person name="Liu X."/>
            <person name="Gao D."/>
            <person name="Clevenger J."/>
            <person name="Dash S."/>
            <person name="Ren L."/>
            <person name="Moretzsohn M.C."/>
            <person name="Shirasawa K."/>
            <person name="Huang W."/>
            <person name="Vidigal B."/>
            <person name="Abernathy B."/>
            <person name="Chu Y."/>
            <person name="Niederhuth C.E."/>
            <person name="Umale P."/>
            <person name="Araujo A.C."/>
            <person name="Kozik A."/>
            <person name="Kim K.D."/>
            <person name="Burow M.D."/>
            <person name="Varshney R.K."/>
            <person name="Wang X."/>
            <person name="Zhang X."/>
            <person name="Barkley N."/>
            <person name="Guimaraes P.M."/>
            <person name="Isobe S."/>
            <person name="Guo B."/>
            <person name="Liao B."/>
            <person name="Stalker H.T."/>
            <person name="Schmitz R.J."/>
            <person name="Scheffler B.E."/>
            <person name="Leal-Bertioli S.C."/>
            <person name="Xun X."/>
            <person name="Jackson S.A."/>
            <person name="Michelmore R."/>
            <person name="Ozias-Akins P."/>
        </authorList>
    </citation>
    <scope>NUCLEOTIDE SEQUENCE [LARGE SCALE GENOMIC DNA]</scope>
    <source>
        <strain evidence="10">cv. V14167</strain>
    </source>
</reference>
<dbReference type="AlphaFoldDB" id="A0A6P5MB20"/>
<gene>
    <name evidence="11" type="primary">LOC110273627</name>
</gene>
<reference evidence="11" key="2">
    <citation type="submission" date="2025-08" db="UniProtKB">
        <authorList>
            <consortium name="RefSeq"/>
        </authorList>
    </citation>
    <scope>IDENTIFICATION</scope>
    <source>
        <tissue evidence="11">Whole plant</tissue>
    </source>
</reference>
<keyword evidence="7" id="KW-0539">Nucleus</keyword>
<evidence type="ECO:0000256" key="6">
    <source>
        <dbReference type="ARBA" id="ARBA00022801"/>
    </source>
</evidence>
<evidence type="ECO:0000256" key="3">
    <source>
        <dbReference type="ARBA" id="ARBA00006958"/>
    </source>
</evidence>
<dbReference type="GO" id="GO:0005634">
    <property type="term" value="C:nucleus"/>
    <property type="evidence" value="ECO:0007669"/>
    <property type="project" value="UniProtKB-SubCell"/>
</dbReference>
<proteinExistence type="inferred from homology"/>
<evidence type="ECO:0000259" key="9">
    <source>
        <dbReference type="Pfam" id="PF26138"/>
    </source>
</evidence>
<evidence type="ECO:0000256" key="7">
    <source>
        <dbReference type="ARBA" id="ARBA00023242"/>
    </source>
</evidence>
<evidence type="ECO:0000313" key="11">
    <source>
        <dbReference type="RefSeq" id="XP_020982504.1"/>
    </source>
</evidence>
<organism evidence="10 11">
    <name type="scientific">Arachis duranensis</name>
    <name type="common">Wild peanut</name>
    <dbReference type="NCBI Taxonomy" id="130453"/>
    <lineage>
        <taxon>Eukaryota</taxon>
        <taxon>Viridiplantae</taxon>
        <taxon>Streptophyta</taxon>
        <taxon>Embryophyta</taxon>
        <taxon>Tracheophyta</taxon>
        <taxon>Spermatophyta</taxon>
        <taxon>Magnoliopsida</taxon>
        <taxon>eudicotyledons</taxon>
        <taxon>Gunneridae</taxon>
        <taxon>Pentapetalae</taxon>
        <taxon>rosids</taxon>
        <taxon>fabids</taxon>
        <taxon>Fabales</taxon>
        <taxon>Fabaceae</taxon>
        <taxon>Papilionoideae</taxon>
        <taxon>50 kb inversion clade</taxon>
        <taxon>dalbergioids sensu lato</taxon>
        <taxon>Dalbergieae</taxon>
        <taxon>Pterocarpus clade</taxon>
        <taxon>Arachis</taxon>
    </lineage>
</organism>
<sequence length="443" mass="51444">MENIFFDDFPLFQIWNPITVENQEHRLAVSIGNQGLIYTVEGQEYLLTVLKENWKRDKQLCTITMLCYTVHMLYLLNVMAKKVEKPIRDHIIGREQIRTTLLQQLRETNRCRDILRMGPHAFLELCTKLRATGHVKDTIHVTVEEQVARFLYIIAHNVKNRTISFFFHRSGETISRNFHAVLRAVISLEEEFLQQPSGTTIPSEILHSNRFYPYFKDCIGAIDGTHVRVKVPIADQPRFRGRKEWPTQNVLAACGFDMKFTYALAGWEGTASDSKVLKSALSRDDRLKIPKGKFYLGDAGFMLKHALITPYRGVRYHLKEFAGREPENAYELFNLRHSSLRNVIERSFGVLKKRFAIIAGGTEPYYDIEVMVDIVLACIILHNFLMGVDPDQHLISQVDRELQNNNPEATNEEREEVNEDYRRGATLRDNMAAQMWADYQMER</sequence>
<evidence type="ECO:0000256" key="2">
    <source>
        <dbReference type="ARBA" id="ARBA00004123"/>
    </source>
</evidence>
<dbReference type="Proteomes" id="UP000515211">
    <property type="component" value="Chromosome 7"/>
</dbReference>
<dbReference type="GO" id="GO:0004518">
    <property type="term" value="F:nuclease activity"/>
    <property type="evidence" value="ECO:0007669"/>
    <property type="project" value="UniProtKB-KW"/>
</dbReference>
<evidence type="ECO:0000313" key="10">
    <source>
        <dbReference type="Proteomes" id="UP000515211"/>
    </source>
</evidence>
<dbReference type="PANTHER" id="PTHR22930:SF268">
    <property type="entry name" value="NUCLEASE HARBI1"/>
    <property type="match status" value="1"/>
</dbReference>
<comment type="similarity">
    <text evidence="3">Belongs to the HARBI1 family.</text>
</comment>
<accession>A0A6P5MB20</accession>
<feature type="domain" description="DUF8040" evidence="9">
    <location>
        <begin position="107"/>
        <end position="186"/>
    </location>
</feature>
<dbReference type="RefSeq" id="XP_020982504.1">
    <property type="nucleotide sequence ID" value="XM_021126845.1"/>
</dbReference>
<dbReference type="InterPro" id="IPR027806">
    <property type="entry name" value="HARBI1_dom"/>
</dbReference>
<dbReference type="KEGG" id="adu:110273627"/>
<dbReference type="GO" id="GO:0016787">
    <property type="term" value="F:hydrolase activity"/>
    <property type="evidence" value="ECO:0007669"/>
    <property type="project" value="UniProtKB-KW"/>
</dbReference>
<dbReference type="Pfam" id="PF26138">
    <property type="entry name" value="DUF8040"/>
    <property type="match status" value="1"/>
</dbReference>
<evidence type="ECO:0000256" key="5">
    <source>
        <dbReference type="ARBA" id="ARBA00022723"/>
    </source>
</evidence>